<organism evidence="2 3">
    <name type="scientific">Crotalaria pallida</name>
    <name type="common">Smooth rattlebox</name>
    <name type="synonym">Crotalaria striata</name>
    <dbReference type="NCBI Taxonomy" id="3830"/>
    <lineage>
        <taxon>Eukaryota</taxon>
        <taxon>Viridiplantae</taxon>
        <taxon>Streptophyta</taxon>
        <taxon>Embryophyta</taxon>
        <taxon>Tracheophyta</taxon>
        <taxon>Spermatophyta</taxon>
        <taxon>Magnoliopsida</taxon>
        <taxon>eudicotyledons</taxon>
        <taxon>Gunneridae</taxon>
        <taxon>Pentapetalae</taxon>
        <taxon>rosids</taxon>
        <taxon>fabids</taxon>
        <taxon>Fabales</taxon>
        <taxon>Fabaceae</taxon>
        <taxon>Papilionoideae</taxon>
        <taxon>50 kb inversion clade</taxon>
        <taxon>genistoids sensu lato</taxon>
        <taxon>core genistoids</taxon>
        <taxon>Crotalarieae</taxon>
        <taxon>Crotalaria</taxon>
    </lineage>
</organism>
<feature type="transmembrane region" description="Helical" evidence="1">
    <location>
        <begin position="37"/>
        <end position="55"/>
    </location>
</feature>
<keyword evidence="1" id="KW-0472">Membrane</keyword>
<keyword evidence="1" id="KW-0812">Transmembrane</keyword>
<name>A0AAN9E7E6_CROPI</name>
<keyword evidence="1" id="KW-1133">Transmembrane helix</keyword>
<keyword evidence="3" id="KW-1185">Reference proteome</keyword>
<reference evidence="2 3" key="1">
    <citation type="submission" date="2024-01" db="EMBL/GenBank/DDBJ databases">
        <title>The genomes of 5 underutilized Papilionoideae crops provide insights into root nodulation and disease resistanc.</title>
        <authorList>
            <person name="Yuan L."/>
        </authorList>
    </citation>
    <scope>NUCLEOTIDE SEQUENCE [LARGE SCALE GENOMIC DNA]</scope>
    <source>
        <strain evidence="2">ZHUSHIDOU_FW_LH</strain>
        <tissue evidence="2">Leaf</tissue>
    </source>
</reference>
<sequence length="86" mass="10138">MRRFIKKKKTHTHTQTQTQTHTSTIYLFFLTINKRRVVSGVVWSFHFFIIIYLHSICSLPSVLRNTNTNTNTNASSLSIFPIPRWL</sequence>
<evidence type="ECO:0000256" key="1">
    <source>
        <dbReference type="SAM" id="Phobius"/>
    </source>
</evidence>
<dbReference type="EMBL" id="JAYWIO010000008">
    <property type="protein sequence ID" value="KAK7247460.1"/>
    <property type="molecule type" value="Genomic_DNA"/>
</dbReference>
<gene>
    <name evidence="2" type="ORF">RIF29_42343</name>
</gene>
<proteinExistence type="predicted"/>
<evidence type="ECO:0000313" key="3">
    <source>
        <dbReference type="Proteomes" id="UP001372338"/>
    </source>
</evidence>
<dbReference type="AlphaFoldDB" id="A0AAN9E7E6"/>
<protein>
    <submittedName>
        <fullName evidence="2">Uncharacterized protein</fullName>
    </submittedName>
</protein>
<dbReference type="Proteomes" id="UP001372338">
    <property type="component" value="Unassembled WGS sequence"/>
</dbReference>
<evidence type="ECO:0000313" key="2">
    <source>
        <dbReference type="EMBL" id="KAK7247460.1"/>
    </source>
</evidence>
<accession>A0AAN9E7E6</accession>
<comment type="caution">
    <text evidence="2">The sequence shown here is derived from an EMBL/GenBank/DDBJ whole genome shotgun (WGS) entry which is preliminary data.</text>
</comment>